<protein>
    <submittedName>
        <fullName evidence="2">RRP44</fullName>
    </submittedName>
</protein>
<dbReference type="Pfam" id="PF00773">
    <property type="entry name" value="RNB"/>
    <property type="match status" value="1"/>
</dbReference>
<dbReference type="InterPro" id="IPR012340">
    <property type="entry name" value="NA-bd_OB-fold"/>
</dbReference>
<dbReference type="GO" id="GO:0006402">
    <property type="term" value="P:mRNA catabolic process"/>
    <property type="evidence" value="ECO:0007669"/>
    <property type="project" value="TreeGrafter"/>
</dbReference>
<reference evidence="2 3" key="1">
    <citation type="journal article" date="2017" name="Environ. Microbiol.">
        <title>Decay of the glycolytic pathway and adaptation to intranuclear parasitism within Enterocytozoonidae microsporidia.</title>
        <authorList>
            <person name="Wiredu Boakye D."/>
            <person name="Jaroenlak P."/>
            <person name="Prachumwat A."/>
            <person name="Williams T.A."/>
            <person name="Bateman K.S."/>
            <person name="Itsathitphaisarn O."/>
            <person name="Sritunyalucksana K."/>
            <person name="Paszkiewicz K.H."/>
            <person name="Moore K.A."/>
            <person name="Stentiford G.D."/>
            <person name="Williams B.A."/>
        </authorList>
    </citation>
    <scope>NUCLEOTIDE SEQUENCE [LARGE SCALE GENOMIC DNA]</scope>
    <source>
        <strain evidence="2 3">GB1</strain>
    </source>
</reference>
<dbReference type="PROSITE" id="PS01175">
    <property type="entry name" value="RIBONUCLEASE_II"/>
    <property type="match status" value="1"/>
</dbReference>
<evidence type="ECO:0000313" key="3">
    <source>
        <dbReference type="Proteomes" id="UP000192639"/>
    </source>
</evidence>
<dbReference type="SUPFAM" id="SSF50249">
    <property type="entry name" value="Nucleic acid-binding proteins"/>
    <property type="match status" value="1"/>
</dbReference>
<organism evidence="2 3">
    <name type="scientific">Enterospora canceri</name>
    <dbReference type="NCBI Taxonomy" id="1081671"/>
    <lineage>
        <taxon>Eukaryota</taxon>
        <taxon>Fungi</taxon>
        <taxon>Fungi incertae sedis</taxon>
        <taxon>Microsporidia</taxon>
        <taxon>Enterocytozoonidae</taxon>
        <taxon>Enterospora</taxon>
    </lineage>
</organism>
<dbReference type="InterPro" id="IPR001900">
    <property type="entry name" value="RNase_II/R"/>
</dbReference>
<comment type="caution">
    <text evidence="2">The sequence shown here is derived from an EMBL/GenBank/DDBJ whole genome shotgun (WGS) entry which is preliminary data.</text>
</comment>
<evidence type="ECO:0000313" key="2">
    <source>
        <dbReference type="EMBL" id="ORD94946.1"/>
    </source>
</evidence>
<name>A0A1Y1S8Z9_9MICR</name>
<dbReference type="PANTHER" id="PTHR23355:SF9">
    <property type="entry name" value="DIS3-LIKE EXONUCLEASE 2"/>
    <property type="match status" value="1"/>
</dbReference>
<dbReference type="GO" id="GO:0003723">
    <property type="term" value="F:RNA binding"/>
    <property type="evidence" value="ECO:0007669"/>
    <property type="project" value="InterPro"/>
</dbReference>
<dbReference type="InterPro" id="IPR022966">
    <property type="entry name" value="RNase_II/R_CS"/>
</dbReference>
<feature type="domain" description="RNB" evidence="1">
    <location>
        <begin position="352"/>
        <end position="652"/>
    </location>
</feature>
<accession>A0A1Y1S8Z9</accession>
<dbReference type="GO" id="GO:0000175">
    <property type="term" value="F:3'-5'-RNA exonuclease activity"/>
    <property type="evidence" value="ECO:0007669"/>
    <property type="project" value="TreeGrafter"/>
</dbReference>
<dbReference type="AlphaFoldDB" id="A0A1Y1S8Z9"/>
<dbReference type="SMART" id="SM00955">
    <property type="entry name" value="RNB"/>
    <property type="match status" value="1"/>
</dbReference>
<dbReference type="OrthoDB" id="372421at2759"/>
<dbReference type="PANTHER" id="PTHR23355">
    <property type="entry name" value="RIBONUCLEASE"/>
    <property type="match status" value="1"/>
</dbReference>
<dbReference type="EMBL" id="LWDP01000006">
    <property type="protein sequence ID" value="ORD94946.1"/>
    <property type="molecule type" value="Genomic_DNA"/>
</dbReference>
<dbReference type="Proteomes" id="UP000192639">
    <property type="component" value="Unassembled WGS sequence"/>
</dbReference>
<sequence length="785" mass="91996">MAMEIENKRDTRIEYRFDRNNELKTTITERYRRDITPELIDESQKTIYLVEYGTIQEYFGLIYILEKQLIVLQSDILDMNEQAYSVMKNNMDKYNLFYDEFHNSPENEIRGGKKIKTEERSKYRRILMLYQEKYTNKTFEILDKKKMGTLQNSLIDDLLLNPIKPVEIKMVEVEYDVGFFRVNTYDKRTGFFVTDEKSIKVINIKRFMNGDRLKLRKNFNNDIVDEDEFLELNSLKVRTLVGSVVESKKQGLVQIKSIQTIFGEFEYKTENSTLIGKKVIFLAHNSTEIEVVRVLGNTWVYEDEVDAIFEHFGQNYYKNKHLNVDVSEEVSERTYQIRKNESIFSGIQNSGLIDLTDKLICSIDPPGCVDVDDALHLEEFDDFYEIGVHIADVTHYIKEGSEIDRDAFYRATTIYFPELRIDMIPPKLSTEICSLREDKTSRAFSVIFKVKKETYEIDNVAYTKSIIKNKRAFTYEEATKVVYEGEEDEFKWSLTRMLEFTEHLKTKRIENGALLLNKGDGSEKVYHLKSLIEEMMLLANINVARKIFEYNKGYSILRKHPKPSKIAIEGYGMEGIETGPEINEFLKENKGNLYLGALMTRNLQQAYYFASGTETDYSHFGIGCDIYTHFTSPIRRYADILVHRTLADVVKFDQENQGCCLLNMENKIVRNKELLRRIDHYSGIINEESCRWINHRNIAAKRASFMANELFIAYNLNEYKAKEYVGVIAAVNDTVMVYVPDHEIEAVLIKKNRTEYKMYDTIKVQFIGDFSNWCVDRVFKLNEVS</sequence>
<evidence type="ECO:0000259" key="1">
    <source>
        <dbReference type="SMART" id="SM00955"/>
    </source>
</evidence>
<dbReference type="VEuPathDB" id="MicrosporidiaDB:ECANGB1_1903"/>
<keyword evidence="3" id="KW-1185">Reference proteome</keyword>
<proteinExistence type="predicted"/>
<gene>
    <name evidence="2" type="primary">RRP44</name>
    <name evidence="2" type="ORF">ECANGB1_1903</name>
</gene>
<dbReference type="InterPro" id="IPR050180">
    <property type="entry name" value="RNR_Ribonuclease"/>
</dbReference>